<dbReference type="EMBL" id="CAVP010059173">
    <property type="protein sequence ID" value="CDL95598.1"/>
    <property type="molecule type" value="Genomic_DNA"/>
</dbReference>
<sequence length="385" mass="43265">MEYFPQTKIQQYSNKLGDFSNLRHADVDDYFAFVFTIDHCVCKYVEQWVNQIVQDSQNYTSGTTRCYGKWSPISRERTATKTKTLPTTASSAMTRQPAPPPHHTEKGSSTAHVTLVTNQPYDLSKVKQHMEYFPQTKIQQYSNQFGDFANLKHADVNDYFAFVFTINHCVCGYVEQWVNQIVQNSQNYTSGNTRCTPDGSSIYRERTATTTTITTTTPTTASSFIAPQPAPPPYRTGKGDDTAHVTLVTNQPYDPSKVKQQVDYFPQTKIEQYANQLGDLSNLRYGDANGNFALTFTISRSDCENVKKWVNQIVQSSQYYTSGGATCFYDGSSVIEKEAATTITPTTAPSSFIVIPVPVYPPPLDVRVHVPYIPPIYEEEPPATD</sequence>
<organism evidence="2">
    <name type="scientific">Haemonchus contortus</name>
    <name type="common">Barber pole worm</name>
    <dbReference type="NCBI Taxonomy" id="6289"/>
    <lineage>
        <taxon>Eukaryota</taxon>
        <taxon>Metazoa</taxon>
        <taxon>Ecdysozoa</taxon>
        <taxon>Nematoda</taxon>
        <taxon>Chromadorea</taxon>
        <taxon>Rhabditida</taxon>
        <taxon>Rhabditina</taxon>
        <taxon>Rhabditomorpha</taxon>
        <taxon>Strongyloidea</taxon>
        <taxon>Trichostrongylidae</taxon>
        <taxon>Haemonchus</taxon>
    </lineage>
</organism>
<dbReference type="Pfam" id="PF17619">
    <property type="entry name" value="SCVP"/>
    <property type="match status" value="3"/>
</dbReference>
<dbReference type="InterPro" id="IPR035126">
    <property type="entry name" value="SCVP"/>
</dbReference>
<reference evidence="2" key="1">
    <citation type="submission" date="2013-03" db="EMBL/GenBank/DDBJ databases">
        <authorList>
            <person name="Aslett M."/>
        </authorList>
    </citation>
    <scope>NUCLEOTIDE SEQUENCE [LARGE SCALE GENOMIC DNA]</scope>
    <source>
        <strain evidence="2">ISE/inbred ISE</strain>
    </source>
</reference>
<evidence type="ECO:0000313" key="2">
    <source>
        <dbReference type="EMBL" id="CDL95598.1"/>
    </source>
</evidence>
<feature type="compositionally biased region" description="Low complexity" evidence="1">
    <location>
        <begin position="81"/>
        <end position="92"/>
    </location>
</feature>
<proteinExistence type="predicted"/>
<protein>
    <submittedName>
        <fullName evidence="2">Uncharacterized protein</fullName>
    </submittedName>
</protein>
<gene>
    <name evidence="2" type="ORF">HCOI_01524500</name>
</gene>
<dbReference type="AlphaFoldDB" id="W6NE77"/>
<name>W6NE77_HAECO</name>
<reference evidence="2" key="2">
    <citation type="submission" date="2013-05" db="EMBL/GenBank/DDBJ databases">
        <title>The genome and transcriptome of Haemonchus contortus: a key model parasite for drug and vaccine discovery.</title>
        <authorList>
            <person name="Laing R."/>
            <person name="Kikuchi T."/>
            <person name="Martinelli A."/>
            <person name="Tsai I.J."/>
            <person name="Beech R.N."/>
            <person name="Redman E."/>
            <person name="Holroyd N."/>
            <person name="Bartley D.J."/>
            <person name="Beasley H."/>
            <person name="Britton C."/>
            <person name="Curran D."/>
            <person name="Devaney E."/>
            <person name="Gilabert A."/>
            <person name="Jackson F."/>
            <person name="Hunt M."/>
            <person name="Johnston S."/>
            <person name="Kryukov I."/>
            <person name="Li K."/>
            <person name="Morrison A.A."/>
            <person name="Reid A.J."/>
            <person name="Sargison N."/>
            <person name="Saunders G."/>
            <person name="Wasmuth J.D."/>
            <person name="Wolstenholme A."/>
            <person name="Berriman M."/>
            <person name="Gilleard J.S."/>
            <person name="Cotton J.A."/>
        </authorList>
    </citation>
    <scope>NUCLEOTIDE SEQUENCE [LARGE SCALE GENOMIC DNA]</scope>
    <source>
        <strain evidence="2">ISE/inbred ISE</strain>
    </source>
</reference>
<accession>W6NE77</accession>
<feature type="region of interest" description="Disordered" evidence="1">
    <location>
        <begin position="78"/>
        <end position="111"/>
    </location>
</feature>
<comment type="caution">
    <text evidence="2">The sequence shown here is derived from an EMBL/GenBank/DDBJ whole genome shotgun (WGS) entry which is preliminary data.</text>
</comment>
<evidence type="ECO:0000256" key="1">
    <source>
        <dbReference type="SAM" id="MobiDB-lite"/>
    </source>
</evidence>